<gene>
    <name evidence="3" type="ORF">PHMEG_00014122</name>
</gene>
<evidence type="ECO:0000313" key="3">
    <source>
        <dbReference type="EMBL" id="OWZ12675.1"/>
    </source>
</evidence>
<evidence type="ECO:0000256" key="1">
    <source>
        <dbReference type="SAM" id="MobiDB-lite"/>
    </source>
</evidence>
<organism evidence="3 4">
    <name type="scientific">Phytophthora megakarya</name>
    <dbReference type="NCBI Taxonomy" id="4795"/>
    <lineage>
        <taxon>Eukaryota</taxon>
        <taxon>Sar</taxon>
        <taxon>Stramenopiles</taxon>
        <taxon>Oomycota</taxon>
        <taxon>Peronosporomycetes</taxon>
        <taxon>Peronosporales</taxon>
        <taxon>Peronosporaceae</taxon>
        <taxon>Phytophthora</taxon>
    </lineage>
</organism>
<accession>A0A225W548</accession>
<feature type="region of interest" description="Disordered" evidence="1">
    <location>
        <begin position="150"/>
        <end position="192"/>
    </location>
</feature>
<feature type="compositionally biased region" description="Polar residues" evidence="1">
    <location>
        <begin position="150"/>
        <end position="160"/>
    </location>
</feature>
<comment type="caution">
    <text evidence="3">The sequence shown here is derived from an EMBL/GenBank/DDBJ whole genome shotgun (WGS) entry which is preliminary data.</text>
</comment>
<sequence>MIRSTWSFEFFSTEQYYSEYRSAMHDFSSNFSDMVFTNLSTDAQAWYRDVQISPLTWSVFKEGIPARFRDKDFRFKTLTKIYELKATKSQQEYTSRFLHLREQVDTEVSEVVKRWFFPQNLRADTSAYISRNVPDTLNQAIEMAQSFETQSPLEPANQNVKAKNSSQGNNKSKKNASKDNPKNPHGGRVPYEGTRHHHYCKFWIVKKRLSSCFVDSGSSLNAISPKLAEKLDIEVKQYQNRYQ</sequence>
<reference evidence="4" key="1">
    <citation type="submission" date="2017-03" db="EMBL/GenBank/DDBJ databases">
        <title>Phytopthora megakarya and P. palmivora, two closely related causual agents of cacao black pod achieved similar genome size and gene model numbers by different mechanisms.</title>
        <authorList>
            <person name="Ali S."/>
            <person name="Shao J."/>
            <person name="Larry D.J."/>
            <person name="Kronmiller B."/>
            <person name="Shen D."/>
            <person name="Strem M.D."/>
            <person name="Melnick R.L."/>
            <person name="Guiltinan M.J."/>
            <person name="Tyler B.M."/>
            <person name="Meinhardt L.W."/>
            <person name="Bailey B.A."/>
        </authorList>
    </citation>
    <scope>NUCLEOTIDE SEQUENCE [LARGE SCALE GENOMIC DNA]</scope>
    <source>
        <strain evidence="4">zdho120</strain>
    </source>
</reference>
<dbReference type="OrthoDB" id="127588at2759"/>
<dbReference type="EMBL" id="NBNE01001782">
    <property type="protein sequence ID" value="OWZ12675.1"/>
    <property type="molecule type" value="Genomic_DNA"/>
</dbReference>
<name>A0A225W548_9STRA</name>
<evidence type="ECO:0000259" key="2">
    <source>
        <dbReference type="Pfam" id="PF19259"/>
    </source>
</evidence>
<evidence type="ECO:0000313" key="4">
    <source>
        <dbReference type="Proteomes" id="UP000198211"/>
    </source>
</evidence>
<keyword evidence="4" id="KW-1185">Reference proteome</keyword>
<protein>
    <recommendedName>
        <fullName evidence="2">Ty3 transposon capsid-like protein domain-containing protein</fullName>
    </recommendedName>
</protein>
<feature type="domain" description="Ty3 transposon capsid-like protein" evidence="2">
    <location>
        <begin position="42"/>
        <end position="164"/>
    </location>
</feature>
<dbReference type="AlphaFoldDB" id="A0A225W548"/>
<dbReference type="Proteomes" id="UP000198211">
    <property type="component" value="Unassembled WGS sequence"/>
</dbReference>
<dbReference type="InterPro" id="IPR045358">
    <property type="entry name" value="Ty3_capsid"/>
</dbReference>
<dbReference type="Pfam" id="PF19259">
    <property type="entry name" value="Ty3_capsid"/>
    <property type="match status" value="1"/>
</dbReference>
<proteinExistence type="predicted"/>
<feature type="compositionally biased region" description="Low complexity" evidence="1">
    <location>
        <begin position="161"/>
        <end position="170"/>
    </location>
</feature>